<dbReference type="AlphaFoldDB" id="A0A6J6N4F0"/>
<evidence type="ECO:0000313" key="5">
    <source>
        <dbReference type="EMBL" id="CAB5075743.1"/>
    </source>
</evidence>
<dbReference type="Pfam" id="PF01243">
    <property type="entry name" value="PNPOx_N"/>
    <property type="match status" value="1"/>
</dbReference>
<dbReference type="EMBL" id="CAEZXN010000049">
    <property type="protein sequence ID" value="CAB4706900.1"/>
    <property type="molecule type" value="Genomic_DNA"/>
</dbReference>
<evidence type="ECO:0000259" key="1">
    <source>
        <dbReference type="Pfam" id="PF01243"/>
    </source>
</evidence>
<evidence type="ECO:0000313" key="4">
    <source>
        <dbReference type="EMBL" id="CAB4845531.1"/>
    </source>
</evidence>
<evidence type="ECO:0000313" key="2">
    <source>
        <dbReference type="EMBL" id="CAB4681510.1"/>
    </source>
</evidence>
<dbReference type="InterPro" id="IPR011576">
    <property type="entry name" value="Pyridox_Oxase_N"/>
</dbReference>
<dbReference type="EMBL" id="CAFBAA010000069">
    <property type="protein sequence ID" value="CAB4845531.1"/>
    <property type="molecule type" value="Genomic_DNA"/>
</dbReference>
<dbReference type="EMBL" id="CAFBRC010000048">
    <property type="protein sequence ID" value="CAB5075743.1"/>
    <property type="molecule type" value="Genomic_DNA"/>
</dbReference>
<dbReference type="InterPro" id="IPR012349">
    <property type="entry name" value="Split_barrel_FMN-bd"/>
</dbReference>
<sequence>MSEEGWRGKIGGLEREEFEGFLAEGKIARLACNDLEGFPYVVPCWHEWDGDAFWVVPRMKSAWAEYLANDPRCAITIDEEGALRKVIAQCEVELVERPNLGGKWVEIAERMSVRYLGPNGPKYLEPTLDKKRWLFKLTPIRLWSWQGVDWAKQYKE</sequence>
<accession>A0A6J6N4F0</accession>
<reference evidence="2" key="1">
    <citation type="submission" date="2020-05" db="EMBL/GenBank/DDBJ databases">
        <authorList>
            <person name="Chiriac C."/>
            <person name="Salcher M."/>
            <person name="Ghai R."/>
            <person name="Kavagutti S V."/>
        </authorList>
    </citation>
    <scope>NUCLEOTIDE SEQUENCE</scope>
</reference>
<feature type="domain" description="Pyridoxamine 5'-phosphate oxidase N-terminal" evidence="1">
    <location>
        <begin position="16"/>
        <end position="145"/>
    </location>
</feature>
<dbReference type="SUPFAM" id="SSF50475">
    <property type="entry name" value="FMN-binding split barrel"/>
    <property type="match status" value="1"/>
</dbReference>
<name>A0A6J6N4F0_9ZZZZ</name>
<gene>
    <name evidence="2" type="ORF">UFOPK2342_01192</name>
    <name evidence="3" type="ORF">UFOPK2423_01493</name>
    <name evidence="4" type="ORF">UFOPK3266_01658</name>
    <name evidence="5" type="ORF">UFOPK4367_00850</name>
</gene>
<proteinExistence type="predicted"/>
<evidence type="ECO:0000313" key="3">
    <source>
        <dbReference type="EMBL" id="CAB4706900.1"/>
    </source>
</evidence>
<protein>
    <submittedName>
        <fullName evidence="2">Unannotated protein</fullName>
    </submittedName>
</protein>
<dbReference type="Gene3D" id="2.30.110.10">
    <property type="entry name" value="Electron Transport, Fmn-binding Protein, Chain A"/>
    <property type="match status" value="1"/>
</dbReference>
<organism evidence="2">
    <name type="scientific">freshwater metagenome</name>
    <dbReference type="NCBI Taxonomy" id="449393"/>
    <lineage>
        <taxon>unclassified sequences</taxon>
        <taxon>metagenomes</taxon>
        <taxon>ecological metagenomes</taxon>
    </lineage>
</organism>
<dbReference type="EMBL" id="CAEZXB010000025">
    <property type="protein sequence ID" value="CAB4681510.1"/>
    <property type="molecule type" value="Genomic_DNA"/>
</dbReference>